<evidence type="ECO:0000259" key="12">
    <source>
        <dbReference type="PROSITE" id="PS50109"/>
    </source>
</evidence>
<evidence type="ECO:0000256" key="5">
    <source>
        <dbReference type="ARBA" id="ARBA00022679"/>
    </source>
</evidence>
<feature type="domain" description="Histidine kinase" evidence="12">
    <location>
        <begin position="907"/>
        <end position="1140"/>
    </location>
</feature>
<evidence type="ECO:0000256" key="1">
    <source>
        <dbReference type="ARBA" id="ARBA00000085"/>
    </source>
</evidence>
<dbReference type="SMART" id="SM00260">
    <property type="entry name" value="CheW"/>
    <property type="match status" value="1"/>
</dbReference>
<evidence type="ECO:0000313" key="15">
    <source>
        <dbReference type="EMBL" id="APV36260.1"/>
    </source>
</evidence>
<comment type="caution">
    <text evidence="9">Lacks conserved residue(s) required for the propagation of feature annotation.</text>
</comment>
<dbReference type="InterPro" id="IPR011006">
    <property type="entry name" value="CheY-like_superfamily"/>
</dbReference>
<keyword evidence="11" id="KW-0175">Coiled coil</keyword>
<dbReference type="PANTHER" id="PTHR43395">
    <property type="entry name" value="SENSOR HISTIDINE KINASE CHEA"/>
    <property type="match status" value="1"/>
</dbReference>
<evidence type="ECO:0000256" key="6">
    <source>
        <dbReference type="ARBA" id="ARBA00022777"/>
    </source>
</evidence>
<dbReference type="InterPro" id="IPR036061">
    <property type="entry name" value="CheW-like_dom_sf"/>
</dbReference>
<dbReference type="InterPro" id="IPR008207">
    <property type="entry name" value="Sig_transdc_His_kin_Hpt_dom"/>
</dbReference>
<feature type="modified residue" description="Phosphohistidine" evidence="9">
    <location>
        <position position="533"/>
    </location>
</feature>
<dbReference type="InterPro" id="IPR002545">
    <property type="entry name" value="CheW-lke_dom"/>
</dbReference>
<feature type="domain" description="Response regulatory" evidence="13">
    <location>
        <begin position="1304"/>
        <end position="1420"/>
    </location>
</feature>
<dbReference type="RefSeq" id="WP_076032953.1">
    <property type="nucleotide sequence ID" value="NZ_CP016896.1"/>
</dbReference>
<dbReference type="SUPFAM" id="SSF52172">
    <property type="entry name" value="CheY-like"/>
    <property type="match status" value="1"/>
</dbReference>
<protein>
    <recommendedName>
        <fullName evidence="3">Chemotaxis protein CheA</fullName>
        <ecNumber evidence="2">2.7.13.3</ecNumber>
    </recommendedName>
</protein>
<keyword evidence="6 15" id="KW-0418">Kinase</keyword>
<dbReference type="SMART" id="SM00387">
    <property type="entry name" value="HATPase_c"/>
    <property type="match status" value="1"/>
</dbReference>
<evidence type="ECO:0000259" key="13">
    <source>
        <dbReference type="PROSITE" id="PS50110"/>
    </source>
</evidence>
<evidence type="ECO:0000256" key="2">
    <source>
        <dbReference type="ARBA" id="ARBA00012438"/>
    </source>
</evidence>
<dbReference type="PANTHER" id="PTHR43395:SF8">
    <property type="entry name" value="HISTIDINE KINASE"/>
    <property type="match status" value="1"/>
</dbReference>
<dbReference type="Pfam" id="PF02518">
    <property type="entry name" value="HATPase_c"/>
    <property type="match status" value="1"/>
</dbReference>
<dbReference type="Gene3D" id="2.30.30.40">
    <property type="entry name" value="SH3 Domains"/>
    <property type="match status" value="1"/>
</dbReference>
<dbReference type="eggNOG" id="COG2198">
    <property type="taxonomic scope" value="Bacteria"/>
</dbReference>
<dbReference type="GO" id="GO:0005737">
    <property type="term" value="C:cytoplasm"/>
    <property type="evidence" value="ECO:0007669"/>
    <property type="project" value="InterPro"/>
</dbReference>
<proteinExistence type="predicted"/>
<keyword evidence="4 10" id="KW-0597">Phosphoprotein</keyword>
<sequence>MDTALNTRLAALTLPEDQYLDQDQEILDVFIEELEEVFSALERLIQAWHTTPDDQALLQEICRHFNNLKGTGRMVGANASSEIAWMVEETLTRILNSILPTTLPIQQYVAQVYRLYQDELIEDFKQRQPHRVDLRPYAFIGSQLQLNLEIEPALMTLLMRASQTADELELAPTNSVKLNESIVIFLEEISVYVADIHHFLANSAPSDDDFNRLLRALHTIRGSSSMACIDAIFDASTALESTIKQRLLQHGALLSTEQALLGQYLEFITQAVHNIQHGLEAKTLQPLLNIFLDQYQLYQHQLESTAAHELQLNGGVVAALLALEIDDLLDAEFEFQDRIRHQSVDYIVILQEQAASLYAATDTDRTRVLHIFTQHLQSVYQELIGITSSDFPQSLYDAFQPVHTAFVGLFDSLAAAQHISSFTPYQVLFDQLNREIKPFKPLDLEEFASQSVTTQHSDISTDSVLNLDMRLMSYLAEDRQLVLAQPLQVDDSLLEIFLEESEELLAGVETELTLWAEAPNNLDILQHLIRFLHTLKGGANMVQLNQIGLIAHELESIYQRLIYQQLDVSFELIKIIRIVHDDLAERIQNLYQHAVEFPVSHVLDVLQHIEDWLPTAFSEADFTQNQVIKQAGLKLNDQMSLGEVLAFNSVPAAPETFPQTLVEKMFVDEAQDLLSQAELNLQQWIKERHQRHLLLELQRIFHRLTRSARLLELKYVMDITTRLEITFERMNLHNSKTSSYDPLLLNAVQWLRLAIFDTRYDHYHELKHQLEQLELTQPLFPVQFEQIAASLSESGAVSPGDGTEPPSMHGEWDTSIAVDESNEMIRVSADLIDKMIDQSGENAINRSRIQMDIAQVDTVLGEMELAIQRLSRQLKHLDRVLDTQSLQQLSGEHTATLEPEQYSNFYHLSKSLAESASDLLDFRTSLTEKIRDTESLLLQQSRIQADLQENLIRTRLVPFSHLLPRLQRTVRQTALALNRPTQLLVHNTEGELDRSILERLVVPLEHMLRNAIDHGIEDQQTRLSQGKPSIGTIELSIRRHGTDVVLQLKDDGRGMDSNAIANKAQQLGYLDHFHTLDDDQIFQYIFYPGFSTASAITHISGRGVGLDIVHNEIKALGGKITVTAQPGMGTTFSLRVPTTVAVSDALMVKVLDQQYALPLGKIERIVRLSPLILEQYFNSQQDRFELDNTRYKLRYLGEFVSNVVEPDWSTITGELEVLLIHSSTGPQVALLVDQVVGSRGQIVVKPIGQQFSQVKVVAGASILGDGQVCLILDPITIAEQVDQQPRQYRHDTDHERAIREERAMIMVVDDSVTVRKVTSRLLERQGYDVVTAKDGQDALEKLEHIRPDVILLDVEMPRMDGFEFTRRLRQHNLLQALPIIMISSRTGEKYREMAQQLEVNDYLGKPFQEEQLLAKIQMLLMQATRQTVL</sequence>
<dbReference type="SMART" id="SM00073">
    <property type="entry name" value="HPT"/>
    <property type="match status" value="3"/>
</dbReference>
<dbReference type="PROSITE" id="PS50110">
    <property type="entry name" value="RESPONSE_REGULATORY"/>
    <property type="match status" value="1"/>
</dbReference>
<dbReference type="Gene3D" id="3.40.50.2300">
    <property type="match status" value="1"/>
</dbReference>
<feature type="domain" description="HPt" evidence="14">
    <location>
        <begin position="486"/>
        <end position="590"/>
    </location>
</feature>
<dbReference type="GO" id="GO:0000155">
    <property type="term" value="F:phosphorelay sensor kinase activity"/>
    <property type="evidence" value="ECO:0007669"/>
    <property type="project" value="InterPro"/>
</dbReference>
<feature type="domain" description="HPt" evidence="14">
    <location>
        <begin position="174"/>
        <end position="282"/>
    </location>
</feature>
<evidence type="ECO:0000256" key="3">
    <source>
        <dbReference type="ARBA" id="ARBA00021495"/>
    </source>
</evidence>
<dbReference type="SMART" id="SM01231">
    <property type="entry name" value="H-kinase_dim"/>
    <property type="match status" value="1"/>
</dbReference>
<dbReference type="SMART" id="SM00448">
    <property type="entry name" value="REC"/>
    <property type="match status" value="1"/>
</dbReference>
<dbReference type="STRING" id="487316.BEN76_09625"/>
<dbReference type="InterPro" id="IPR003594">
    <property type="entry name" value="HATPase_dom"/>
</dbReference>
<keyword evidence="7" id="KW-0902">Two-component regulatory system</keyword>
<evidence type="ECO:0000256" key="9">
    <source>
        <dbReference type="PROSITE-ProRule" id="PRU00110"/>
    </source>
</evidence>
<dbReference type="Pfam" id="PF01584">
    <property type="entry name" value="CheW"/>
    <property type="match status" value="1"/>
</dbReference>
<feature type="modified residue" description="4-aspartylphosphate" evidence="10">
    <location>
        <position position="1353"/>
    </location>
</feature>
<dbReference type="SUPFAM" id="SSF55874">
    <property type="entry name" value="ATPase domain of HSP90 chaperone/DNA topoisomerase II/histidine kinase"/>
    <property type="match status" value="1"/>
</dbReference>
<dbReference type="CDD" id="cd17546">
    <property type="entry name" value="REC_hyHK_CKI1_RcsC-like"/>
    <property type="match status" value="1"/>
</dbReference>
<name>A0A1P8EJ78_9GAMM</name>
<keyword evidence="5" id="KW-0808">Transferase</keyword>
<dbReference type="SUPFAM" id="SSF50341">
    <property type="entry name" value="CheW-like"/>
    <property type="match status" value="1"/>
</dbReference>
<feature type="domain" description="HPt" evidence="14">
    <location>
        <begin position="19"/>
        <end position="127"/>
    </location>
</feature>
<dbReference type="InterPro" id="IPR004105">
    <property type="entry name" value="CheA-like_dim"/>
</dbReference>
<evidence type="ECO:0000256" key="4">
    <source>
        <dbReference type="ARBA" id="ARBA00022553"/>
    </source>
</evidence>
<dbReference type="EMBL" id="CP016896">
    <property type="protein sequence ID" value="APV36260.1"/>
    <property type="molecule type" value="Genomic_DNA"/>
</dbReference>
<reference evidence="15 16" key="1">
    <citation type="submission" date="2016-08" db="EMBL/GenBank/DDBJ databases">
        <title>Complete genome sequence of Acinetobacter baylyi strain GFJ2.</title>
        <authorList>
            <person name="Tabata M."/>
            <person name="Kuboki S."/>
            <person name="Gibu N."/>
            <person name="Kinouchi Y."/>
            <person name="Vangnai A."/>
            <person name="Kasai D."/>
            <person name="Fukuda M."/>
        </authorList>
    </citation>
    <scope>NUCLEOTIDE SEQUENCE [LARGE SCALE GENOMIC DNA]</scope>
    <source>
        <strain evidence="15 16">GFJ2</strain>
    </source>
</reference>
<dbReference type="InterPro" id="IPR005467">
    <property type="entry name" value="His_kinase_dom"/>
</dbReference>
<accession>A0A1P8EJ78</accession>
<dbReference type="Gene3D" id="3.30.565.10">
    <property type="entry name" value="Histidine kinase-like ATPase, C-terminal domain"/>
    <property type="match status" value="1"/>
</dbReference>
<dbReference type="InterPro" id="IPR036641">
    <property type="entry name" value="HPT_dom_sf"/>
</dbReference>
<dbReference type="InterPro" id="IPR001789">
    <property type="entry name" value="Sig_transdc_resp-reg_receiver"/>
</dbReference>
<comment type="function">
    <text evidence="8">Involved in the transmission of sensory signals from the chemoreceptors to the flagellar motors. CheA is autophosphorylated; it can transfer its phosphate group to either CheB or CheY.</text>
</comment>
<dbReference type="EC" id="2.7.13.3" evidence="2"/>
<evidence type="ECO:0000259" key="14">
    <source>
        <dbReference type="PROSITE" id="PS50894"/>
    </source>
</evidence>
<organism evidence="15 16">
    <name type="scientific">Acinetobacter soli</name>
    <dbReference type="NCBI Taxonomy" id="487316"/>
    <lineage>
        <taxon>Bacteria</taxon>
        <taxon>Pseudomonadati</taxon>
        <taxon>Pseudomonadota</taxon>
        <taxon>Gammaproteobacteria</taxon>
        <taxon>Moraxellales</taxon>
        <taxon>Moraxellaceae</taxon>
        <taxon>Acinetobacter</taxon>
    </lineage>
</organism>
<gene>
    <name evidence="15" type="ORF">BEN76_09625</name>
</gene>
<dbReference type="InterPro" id="IPR036890">
    <property type="entry name" value="HATPase_C_sf"/>
</dbReference>
<dbReference type="Pfam" id="PF01627">
    <property type="entry name" value="Hpt"/>
    <property type="match status" value="3"/>
</dbReference>
<evidence type="ECO:0000256" key="7">
    <source>
        <dbReference type="ARBA" id="ARBA00023012"/>
    </source>
</evidence>
<dbReference type="KEGG" id="asol:BEN76_09625"/>
<evidence type="ECO:0000256" key="8">
    <source>
        <dbReference type="ARBA" id="ARBA00035100"/>
    </source>
</evidence>
<dbReference type="Pfam" id="PF00072">
    <property type="entry name" value="Response_reg"/>
    <property type="match status" value="1"/>
</dbReference>
<dbReference type="GO" id="GO:0006935">
    <property type="term" value="P:chemotaxis"/>
    <property type="evidence" value="ECO:0007669"/>
    <property type="project" value="InterPro"/>
</dbReference>
<dbReference type="PROSITE" id="PS50109">
    <property type="entry name" value="HIS_KIN"/>
    <property type="match status" value="1"/>
</dbReference>
<feature type="modified residue" description="Phosphohistidine" evidence="9">
    <location>
        <position position="218"/>
    </location>
</feature>
<dbReference type="PROSITE" id="PS50894">
    <property type="entry name" value="HPT"/>
    <property type="match status" value="3"/>
</dbReference>
<dbReference type="CDD" id="cd00088">
    <property type="entry name" value="HPT"/>
    <property type="match status" value="2"/>
</dbReference>
<dbReference type="InterPro" id="IPR051315">
    <property type="entry name" value="Bact_Chemotaxis_CheA"/>
</dbReference>
<comment type="catalytic activity">
    <reaction evidence="1">
        <text>ATP + protein L-histidine = ADP + protein N-phospho-L-histidine.</text>
        <dbReference type="EC" id="2.7.13.3"/>
    </reaction>
</comment>
<dbReference type="FunFam" id="3.30.565.10:FF:000016">
    <property type="entry name" value="Chemotaxis protein CheA, putative"/>
    <property type="match status" value="1"/>
</dbReference>
<dbReference type="eggNOG" id="COG0643">
    <property type="taxonomic scope" value="Bacteria"/>
</dbReference>
<dbReference type="Proteomes" id="UP000185674">
    <property type="component" value="Chromosome"/>
</dbReference>
<dbReference type="Gene3D" id="1.20.120.160">
    <property type="entry name" value="HPT domain"/>
    <property type="match status" value="4"/>
</dbReference>
<feature type="coiled-coil region" evidence="11">
    <location>
        <begin position="860"/>
        <end position="887"/>
    </location>
</feature>
<dbReference type="SUPFAM" id="SSF47226">
    <property type="entry name" value="Histidine-containing phosphotransfer domain, HPT domain"/>
    <property type="match status" value="4"/>
</dbReference>
<evidence type="ECO:0000313" key="16">
    <source>
        <dbReference type="Proteomes" id="UP000185674"/>
    </source>
</evidence>
<dbReference type="eggNOG" id="COG0745">
    <property type="taxonomic scope" value="Bacteria"/>
</dbReference>
<evidence type="ECO:0000256" key="10">
    <source>
        <dbReference type="PROSITE-ProRule" id="PRU00169"/>
    </source>
</evidence>
<dbReference type="PRINTS" id="PR00344">
    <property type="entry name" value="BCTRLSENSOR"/>
</dbReference>
<dbReference type="InterPro" id="IPR004358">
    <property type="entry name" value="Sig_transdc_His_kin-like_C"/>
</dbReference>
<evidence type="ECO:0000256" key="11">
    <source>
        <dbReference type="SAM" id="Coils"/>
    </source>
</evidence>